<keyword evidence="2" id="KW-1185">Reference proteome</keyword>
<organism evidence="1 2">
    <name type="scientific">Kingdonia uniflora</name>
    <dbReference type="NCBI Taxonomy" id="39325"/>
    <lineage>
        <taxon>Eukaryota</taxon>
        <taxon>Viridiplantae</taxon>
        <taxon>Streptophyta</taxon>
        <taxon>Embryophyta</taxon>
        <taxon>Tracheophyta</taxon>
        <taxon>Spermatophyta</taxon>
        <taxon>Magnoliopsida</taxon>
        <taxon>Ranunculales</taxon>
        <taxon>Circaeasteraceae</taxon>
        <taxon>Kingdonia</taxon>
    </lineage>
</organism>
<proteinExistence type="predicted"/>
<dbReference type="AlphaFoldDB" id="A0A7J7P1A1"/>
<gene>
    <name evidence="1" type="ORF">GIB67_028499</name>
</gene>
<reference evidence="1 2" key="1">
    <citation type="journal article" date="2020" name="IScience">
        <title>Genome Sequencing of the Endangered Kingdonia uniflora (Circaeasteraceae, Ranunculales) Reveals Potential Mechanisms of Evolutionary Specialization.</title>
        <authorList>
            <person name="Sun Y."/>
            <person name="Deng T."/>
            <person name="Zhang A."/>
            <person name="Moore M.J."/>
            <person name="Landis J.B."/>
            <person name="Lin N."/>
            <person name="Zhang H."/>
            <person name="Zhang X."/>
            <person name="Huang J."/>
            <person name="Zhang X."/>
            <person name="Sun H."/>
            <person name="Wang H."/>
        </authorList>
    </citation>
    <scope>NUCLEOTIDE SEQUENCE [LARGE SCALE GENOMIC DNA]</scope>
    <source>
        <strain evidence="1">TB1705</strain>
        <tissue evidence="1">Leaf</tissue>
    </source>
</reference>
<evidence type="ECO:0000313" key="2">
    <source>
        <dbReference type="Proteomes" id="UP000541444"/>
    </source>
</evidence>
<accession>A0A7J7P1A1</accession>
<dbReference type="EMBL" id="JACGCM010000354">
    <property type="protein sequence ID" value="KAF6173201.1"/>
    <property type="molecule type" value="Genomic_DNA"/>
</dbReference>
<sequence length="78" mass="9076">MEKAYNLLYYIGEVYTVVCSPHDASLVATRGQDDRGFLWKIGEKYWAQELKVLGSQTSISYRSSISFRIFQNLPYLPY</sequence>
<name>A0A7J7P1A1_9MAGN</name>
<evidence type="ECO:0000313" key="1">
    <source>
        <dbReference type="EMBL" id="KAF6173201.1"/>
    </source>
</evidence>
<protein>
    <submittedName>
        <fullName evidence="1">Uncharacterized protein</fullName>
    </submittedName>
</protein>
<comment type="caution">
    <text evidence="1">The sequence shown here is derived from an EMBL/GenBank/DDBJ whole genome shotgun (WGS) entry which is preliminary data.</text>
</comment>
<dbReference type="OrthoDB" id="10261640at2759"/>
<dbReference type="Proteomes" id="UP000541444">
    <property type="component" value="Unassembled WGS sequence"/>
</dbReference>